<protein>
    <recommendedName>
        <fullName evidence="4">DNA damage-responsive protein 48</fullName>
    </recommendedName>
</protein>
<dbReference type="Proteomes" id="UP000799424">
    <property type="component" value="Unassembled WGS sequence"/>
</dbReference>
<sequence length="119" mass="12589">MDYVNKLTGGGNNNQQTSSNQQSTQGSSGEQKSSGGFLGGIGDKLNSAAGGGKESEKNEDYLDKGVDFVQEKFLGGGPQDNESAVEQAKDEQISDYIRSTYKSSTGSDIPIKDKETRLG</sequence>
<dbReference type="PANTHER" id="PTHR40462:SF1">
    <property type="entry name" value="EXPRESSED PROTEIN"/>
    <property type="match status" value="1"/>
</dbReference>
<feature type="compositionally biased region" description="Basic and acidic residues" evidence="1">
    <location>
        <begin position="110"/>
        <end position="119"/>
    </location>
</feature>
<evidence type="ECO:0000313" key="2">
    <source>
        <dbReference type="EMBL" id="KAF2832106.1"/>
    </source>
</evidence>
<evidence type="ECO:0000256" key="1">
    <source>
        <dbReference type="SAM" id="MobiDB-lite"/>
    </source>
</evidence>
<organism evidence="2 3">
    <name type="scientific">Ophiobolus disseminans</name>
    <dbReference type="NCBI Taxonomy" id="1469910"/>
    <lineage>
        <taxon>Eukaryota</taxon>
        <taxon>Fungi</taxon>
        <taxon>Dikarya</taxon>
        <taxon>Ascomycota</taxon>
        <taxon>Pezizomycotina</taxon>
        <taxon>Dothideomycetes</taxon>
        <taxon>Pleosporomycetidae</taxon>
        <taxon>Pleosporales</taxon>
        <taxon>Pleosporineae</taxon>
        <taxon>Phaeosphaeriaceae</taxon>
        <taxon>Ophiobolus</taxon>
    </lineage>
</organism>
<accession>A0A6A7AFV3</accession>
<reference evidence="2" key="1">
    <citation type="journal article" date="2020" name="Stud. Mycol.">
        <title>101 Dothideomycetes genomes: a test case for predicting lifestyles and emergence of pathogens.</title>
        <authorList>
            <person name="Haridas S."/>
            <person name="Albert R."/>
            <person name="Binder M."/>
            <person name="Bloem J."/>
            <person name="Labutti K."/>
            <person name="Salamov A."/>
            <person name="Andreopoulos B."/>
            <person name="Baker S."/>
            <person name="Barry K."/>
            <person name="Bills G."/>
            <person name="Bluhm B."/>
            <person name="Cannon C."/>
            <person name="Castanera R."/>
            <person name="Culley D."/>
            <person name="Daum C."/>
            <person name="Ezra D."/>
            <person name="Gonzalez J."/>
            <person name="Henrissat B."/>
            <person name="Kuo A."/>
            <person name="Liang C."/>
            <person name="Lipzen A."/>
            <person name="Lutzoni F."/>
            <person name="Magnuson J."/>
            <person name="Mondo S."/>
            <person name="Nolan M."/>
            <person name="Ohm R."/>
            <person name="Pangilinan J."/>
            <person name="Park H.-J."/>
            <person name="Ramirez L."/>
            <person name="Alfaro M."/>
            <person name="Sun H."/>
            <person name="Tritt A."/>
            <person name="Yoshinaga Y."/>
            <person name="Zwiers L.-H."/>
            <person name="Turgeon B."/>
            <person name="Goodwin S."/>
            <person name="Spatafora J."/>
            <person name="Crous P."/>
            <person name="Grigoriev I."/>
        </authorList>
    </citation>
    <scope>NUCLEOTIDE SEQUENCE</scope>
    <source>
        <strain evidence="2">CBS 113818</strain>
    </source>
</reference>
<feature type="region of interest" description="Disordered" evidence="1">
    <location>
        <begin position="96"/>
        <end position="119"/>
    </location>
</feature>
<feature type="compositionally biased region" description="Basic and acidic residues" evidence="1">
    <location>
        <begin position="53"/>
        <end position="64"/>
    </location>
</feature>
<proteinExistence type="predicted"/>
<keyword evidence="3" id="KW-1185">Reference proteome</keyword>
<dbReference type="EMBL" id="MU006217">
    <property type="protein sequence ID" value="KAF2832106.1"/>
    <property type="molecule type" value="Genomic_DNA"/>
</dbReference>
<evidence type="ECO:0000313" key="3">
    <source>
        <dbReference type="Proteomes" id="UP000799424"/>
    </source>
</evidence>
<feature type="region of interest" description="Disordered" evidence="1">
    <location>
        <begin position="1"/>
        <end position="64"/>
    </location>
</feature>
<gene>
    <name evidence="2" type="ORF">CC86DRAFT_462481</name>
</gene>
<feature type="compositionally biased region" description="Low complexity" evidence="1">
    <location>
        <begin position="13"/>
        <end position="35"/>
    </location>
</feature>
<evidence type="ECO:0008006" key="4">
    <source>
        <dbReference type="Google" id="ProtNLM"/>
    </source>
</evidence>
<name>A0A6A7AFV3_9PLEO</name>
<dbReference type="AlphaFoldDB" id="A0A6A7AFV3"/>
<dbReference type="PANTHER" id="PTHR40462">
    <property type="entry name" value="CHROMOSOME 1, WHOLE GENOME SHOTGUN SEQUENCE"/>
    <property type="match status" value="1"/>
</dbReference>
<feature type="region of interest" description="Disordered" evidence="1">
    <location>
        <begin position="72"/>
        <end position="91"/>
    </location>
</feature>
<dbReference type="OrthoDB" id="3050608at2759"/>